<accession>A0ABW5WC79</accession>
<keyword evidence="6 17" id="KW-0679">Respiratory chain</keyword>
<feature type="transmembrane region" description="Helical" evidence="18">
    <location>
        <begin position="426"/>
        <end position="448"/>
    </location>
</feature>
<feature type="transmembrane region" description="Helical" evidence="18">
    <location>
        <begin position="166"/>
        <end position="192"/>
    </location>
</feature>
<keyword evidence="8 18" id="KW-0479">Metal-binding</keyword>
<dbReference type="EMBL" id="JBHUOF010000020">
    <property type="protein sequence ID" value="MFD2800692.1"/>
    <property type="molecule type" value="Genomic_DNA"/>
</dbReference>
<feature type="domain" description="Cytochrome oxidase subunit I profile" evidence="20">
    <location>
        <begin position="20"/>
        <end position="533"/>
    </location>
</feature>
<evidence type="ECO:0000256" key="9">
    <source>
        <dbReference type="ARBA" id="ARBA00022967"/>
    </source>
</evidence>
<keyword evidence="14 18" id="KW-0472">Membrane</keyword>
<keyword evidence="10 17" id="KW-0249">Electron transport</keyword>
<evidence type="ECO:0000256" key="8">
    <source>
        <dbReference type="ARBA" id="ARBA00022723"/>
    </source>
</evidence>
<evidence type="ECO:0000256" key="7">
    <source>
        <dbReference type="ARBA" id="ARBA00022692"/>
    </source>
</evidence>
<dbReference type="PANTHER" id="PTHR10422">
    <property type="entry name" value="CYTOCHROME C OXIDASE SUBUNIT 1"/>
    <property type="match status" value="1"/>
</dbReference>
<evidence type="ECO:0000256" key="18">
    <source>
        <dbReference type="RuleBase" id="RU363061"/>
    </source>
</evidence>
<evidence type="ECO:0000313" key="21">
    <source>
        <dbReference type="EMBL" id="MFD2800692.1"/>
    </source>
</evidence>
<evidence type="ECO:0000256" key="17">
    <source>
        <dbReference type="RuleBase" id="RU000370"/>
    </source>
</evidence>
<evidence type="ECO:0000256" key="11">
    <source>
        <dbReference type="ARBA" id="ARBA00022989"/>
    </source>
</evidence>
<keyword evidence="11 18" id="KW-1133">Transmembrane helix</keyword>
<dbReference type="CDD" id="cd01662">
    <property type="entry name" value="Ubiquinol_Oxidase_I"/>
    <property type="match status" value="1"/>
</dbReference>
<dbReference type="InterPro" id="IPR036927">
    <property type="entry name" value="Cyt_c_oxase-like_su1_sf"/>
</dbReference>
<keyword evidence="12 18" id="KW-0408">Iron</keyword>
<feature type="transmembrane region" description="Helical" evidence="18">
    <location>
        <begin position="38"/>
        <end position="58"/>
    </location>
</feature>
<comment type="subcellular location">
    <subcellularLocation>
        <location evidence="18">Cell membrane</location>
        <topology evidence="18">Multi-pass membrane protein</topology>
    </subcellularLocation>
    <subcellularLocation>
        <location evidence="1">Membrane</location>
        <topology evidence="1">Multi-pass membrane protein</topology>
    </subcellularLocation>
</comment>
<evidence type="ECO:0000256" key="16">
    <source>
        <dbReference type="ARBA" id="ARBA00047816"/>
    </source>
</evidence>
<evidence type="ECO:0000256" key="5">
    <source>
        <dbReference type="ARBA" id="ARBA00022617"/>
    </source>
</evidence>
<name>A0ABW5WC79_9PSEU</name>
<evidence type="ECO:0000256" key="6">
    <source>
        <dbReference type="ARBA" id="ARBA00022660"/>
    </source>
</evidence>
<evidence type="ECO:0000259" key="20">
    <source>
        <dbReference type="PROSITE" id="PS50855"/>
    </source>
</evidence>
<evidence type="ECO:0000256" key="15">
    <source>
        <dbReference type="ARBA" id="ARBA00025218"/>
    </source>
</evidence>
<feature type="transmembrane region" description="Helical" evidence="18">
    <location>
        <begin position="356"/>
        <end position="376"/>
    </location>
</feature>
<comment type="pathway">
    <text evidence="2 18">Energy metabolism; oxidative phosphorylation.</text>
</comment>
<comment type="catalytic activity">
    <reaction evidence="16 18">
        <text>4 Fe(II)-[cytochrome c] + O2 + 8 H(+)(in) = 4 Fe(III)-[cytochrome c] + 2 H2O + 4 H(+)(out)</text>
        <dbReference type="Rhea" id="RHEA:11436"/>
        <dbReference type="Rhea" id="RHEA-COMP:10350"/>
        <dbReference type="Rhea" id="RHEA-COMP:14399"/>
        <dbReference type="ChEBI" id="CHEBI:15377"/>
        <dbReference type="ChEBI" id="CHEBI:15378"/>
        <dbReference type="ChEBI" id="CHEBI:15379"/>
        <dbReference type="ChEBI" id="CHEBI:29033"/>
        <dbReference type="ChEBI" id="CHEBI:29034"/>
        <dbReference type="EC" id="7.1.1.9"/>
    </reaction>
</comment>
<dbReference type="SUPFAM" id="SSF81442">
    <property type="entry name" value="Cytochrome c oxidase subunit I-like"/>
    <property type="match status" value="1"/>
</dbReference>
<feature type="compositionally biased region" description="Polar residues" evidence="19">
    <location>
        <begin position="567"/>
        <end position="578"/>
    </location>
</feature>
<comment type="caution">
    <text evidence="18">Lacks conserved residue(s) required for the propagation of feature annotation.</text>
</comment>
<evidence type="ECO:0000256" key="13">
    <source>
        <dbReference type="ARBA" id="ARBA00023008"/>
    </source>
</evidence>
<feature type="transmembrane region" description="Helical" evidence="18">
    <location>
        <begin position="313"/>
        <end position="335"/>
    </location>
</feature>
<evidence type="ECO:0000256" key="12">
    <source>
        <dbReference type="ARBA" id="ARBA00023004"/>
    </source>
</evidence>
<keyword evidence="7 17" id="KW-0812">Transmembrane</keyword>
<keyword evidence="22" id="KW-1185">Reference proteome</keyword>
<evidence type="ECO:0000256" key="3">
    <source>
        <dbReference type="ARBA" id="ARBA00009578"/>
    </source>
</evidence>
<feature type="transmembrane region" description="Helical" evidence="18">
    <location>
        <begin position="288"/>
        <end position="307"/>
    </location>
</feature>
<dbReference type="Gene3D" id="1.20.210.10">
    <property type="entry name" value="Cytochrome c oxidase-like, subunit I domain"/>
    <property type="match status" value="1"/>
</dbReference>
<evidence type="ECO:0000256" key="4">
    <source>
        <dbReference type="ARBA" id="ARBA00022448"/>
    </source>
</evidence>
<comment type="similarity">
    <text evidence="3 17">Belongs to the heme-copper respiratory oxidase family.</text>
</comment>
<keyword evidence="18" id="KW-1003">Cell membrane</keyword>
<evidence type="ECO:0000256" key="2">
    <source>
        <dbReference type="ARBA" id="ARBA00004673"/>
    </source>
</evidence>
<sequence length="585" mass="65059">MAIRPGRIAVRRASVRSVPKGSRLLSLLRTTDHKQIGILYLATSFGFFLVGGALALLMRGELARPGLQFLSQEQYNQLFTMHGTIMLLLYATPNLFAFANLVMPLQIGSPDMAFPRLNALSYWLFLFGGLIVLSSLLTPGGGADFGWTAYTPLARAEYSPGIGGDLWIFGLIVSGLGTILGAVNVITTIVCLRCPGMTMWRMPIFTWNLLFTSVLILAAFPILTAALFALAADRRLGAHAFDPANGGVILWQHLFWFFGHPEVYIVALPFFGIITEIIPVFSRKPLFGYRLMVFATMGITALSFAVWAHHMFATGAVLLPFFSFLTFAIAVPTGIKFFNWIGTMWKGTLTFETPMLFSVGFLVTFLLGGLTGVLLAAPPLDFQITDSYFVVAHFHYVLFGTIVFATFAGVYFWFPKITGRMLDEPLGKLHFWLTFIGFHLTFLVQHWLGAEGMPRRYADYLPSDGFTMLNTISTIGAFVLGLSMLPFLWNVVRSYRYGDVVEVDDPWGYGNSLEWATSCPPPRHNFTELPRIRSERPAFELHYPHMIERLHGEGHITFTGKVKPHGTNRQPLSVQASEATKGDTG</sequence>
<protein>
    <recommendedName>
        <fullName evidence="18">Cytochrome c oxidase subunit 1</fullName>
        <ecNumber evidence="18">7.1.1.9</ecNumber>
    </recommendedName>
</protein>
<dbReference type="PRINTS" id="PR01165">
    <property type="entry name" value="CYCOXIDASEI"/>
</dbReference>
<keyword evidence="5 17" id="KW-0349">Heme</keyword>
<dbReference type="InterPro" id="IPR014241">
    <property type="entry name" value="Cyt_c_oxidase_su1_bac"/>
</dbReference>
<dbReference type="InterPro" id="IPR023616">
    <property type="entry name" value="Cyt_c_oxase-like_su1_dom"/>
</dbReference>
<dbReference type="Pfam" id="PF00115">
    <property type="entry name" value="COX1"/>
    <property type="match status" value="1"/>
</dbReference>
<dbReference type="InterPro" id="IPR000883">
    <property type="entry name" value="Cyt_C_Oxase_1"/>
</dbReference>
<dbReference type="PROSITE" id="PS00077">
    <property type="entry name" value="COX1_CUB"/>
    <property type="match status" value="1"/>
</dbReference>
<dbReference type="NCBIfam" id="TIGR02891">
    <property type="entry name" value="CtaD_CoxA"/>
    <property type="match status" value="1"/>
</dbReference>
<dbReference type="PANTHER" id="PTHR10422:SF18">
    <property type="entry name" value="CYTOCHROME C OXIDASE SUBUNIT 1"/>
    <property type="match status" value="1"/>
</dbReference>
<evidence type="ECO:0000313" key="22">
    <source>
        <dbReference type="Proteomes" id="UP001597478"/>
    </source>
</evidence>
<dbReference type="Proteomes" id="UP001597478">
    <property type="component" value="Unassembled WGS sequence"/>
</dbReference>
<feature type="transmembrane region" description="Helical" evidence="18">
    <location>
        <begin position="396"/>
        <end position="414"/>
    </location>
</feature>
<gene>
    <name evidence="21" type="primary">ctaD</name>
    <name evidence="21" type="ORF">ACFS2C_14955</name>
</gene>
<dbReference type="PROSITE" id="PS50855">
    <property type="entry name" value="COX1"/>
    <property type="match status" value="1"/>
</dbReference>
<feature type="transmembrane region" description="Helical" evidence="18">
    <location>
        <begin position="468"/>
        <end position="489"/>
    </location>
</feature>
<dbReference type="InterPro" id="IPR023615">
    <property type="entry name" value="Cyt_c_Oxase_su1_BS"/>
</dbReference>
<evidence type="ECO:0000256" key="14">
    <source>
        <dbReference type="ARBA" id="ARBA00023136"/>
    </source>
</evidence>
<organism evidence="21 22">
    <name type="scientific">Prauserella oleivorans</name>
    <dbReference type="NCBI Taxonomy" id="1478153"/>
    <lineage>
        <taxon>Bacteria</taxon>
        <taxon>Bacillati</taxon>
        <taxon>Actinomycetota</taxon>
        <taxon>Actinomycetes</taxon>
        <taxon>Pseudonocardiales</taxon>
        <taxon>Pseudonocardiaceae</taxon>
        <taxon>Prauserella</taxon>
    </lineage>
</organism>
<evidence type="ECO:0000256" key="1">
    <source>
        <dbReference type="ARBA" id="ARBA00004141"/>
    </source>
</evidence>
<evidence type="ECO:0000256" key="19">
    <source>
        <dbReference type="SAM" id="MobiDB-lite"/>
    </source>
</evidence>
<feature type="transmembrane region" description="Helical" evidence="18">
    <location>
        <begin position="120"/>
        <end position="137"/>
    </location>
</feature>
<comment type="function">
    <text evidence="15 18">Cytochrome c oxidase is the component of the respiratory chain that catalyzes the reduction of oxygen to water. Subunits 1-3 form the functional core of the enzyme complex. CO I is the catalytic subunit of the enzyme. Electrons originating in cytochrome c are transferred via the copper A center of subunit 2 and heme A of subunit 1 to the bimetallic center formed by heme A3 and copper B.</text>
</comment>
<keyword evidence="4 17" id="KW-0813">Transport</keyword>
<dbReference type="RefSeq" id="WP_377393657.1">
    <property type="nucleotide sequence ID" value="NZ_JBHSAN010000036.1"/>
</dbReference>
<keyword evidence="13 18" id="KW-0186">Copper</keyword>
<feature type="transmembrane region" description="Helical" evidence="18">
    <location>
        <begin position="204"/>
        <end position="232"/>
    </location>
</feature>
<proteinExistence type="inferred from homology"/>
<evidence type="ECO:0000256" key="10">
    <source>
        <dbReference type="ARBA" id="ARBA00022982"/>
    </source>
</evidence>
<reference evidence="22" key="1">
    <citation type="journal article" date="2019" name="Int. J. Syst. Evol. Microbiol.">
        <title>The Global Catalogue of Microorganisms (GCM) 10K type strain sequencing project: providing services to taxonomists for standard genome sequencing and annotation.</title>
        <authorList>
            <consortium name="The Broad Institute Genomics Platform"/>
            <consortium name="The Broad Institute Genome Sequencing Center for Infectious Disease"/>
            <person name="Wu L."/>
            <person name="Ma J."/>
        </authorList>
    </citation>
    <scope>NUCLEOTIDE SEQUENCE [LARGE SCALE GENOMIC DNA]</scope>
    <source>
        <strain evidence="22">IBRC-M 10906</strain>
    </source>
</reference>
<feature type="region of interest" description="Disordered" evidence="19">
    <location>
        <begin position="561"/>
        <end position="585"/>
    </location>
</feature>
<feature type="transmembrane region" description="Helical" evidence="18">
    <location>
        <begin position="78"/>
        <end position="99"/>
    </location>
</feature>
<keyword evidence="9" id="KW-1278">Translocase</keyword>
<comment type="caution">
    <text evidence="21">The sequence shown here is derived from an EMBL/GenBank/DDBJ whole genome shotgun (WGS) entry which is preliminary data.</text>
</comment>
<dbReference type="EC" id="7.1.1.9" evidence="18"/>